<feature type="transmembrane region" description="Helical" evidence="5">
    <location>
        <begin position="78"/>
        <end position="99"/>
    </location>
</feature>
<dbReference type="InterPro" id="IPR002781">
    <property type="entry name" value="TM_pro_TauE-like"/>
</dbReference>
<sequence length="275" mass="29705">MLEYLYLLTAGLVGGLLAGFLGIGGGIAFITILPIAITATTQIPSEEMVPFVIANSLFATVFASISGCLALIRRSSFYYHEVAYVALGAISSGLIVNELVHLGHWYSKEKFSIVIIAFLSYLVYTVIKNRNSEGENSAVVEHYKLKLFGGGVASGVISALSGLGGGTVLVPILGKYCQMKVHKSKSISLGMIFCFSFTVSIINFMSTVDLNIGMYHIGYILPEIVVPMGLGALIGSPLGVKFSHNAKPVVINIVFSLFILFLIVKYLIYIFECFF</sequence>
<feature type="transmembrane region" description="Helical" evidence="5">
    <location>
        <begin position="217"/>
        <end position="238"/>
    </location>
</feature>
<dbReference type="InterPro" id="IPR051598">
    <property type="entry name" value="TSUP/Inactive_protease-like"/>
</dbReference>
<keyword evidence="5" id="KW-1003">Cell membrane</keyword>
<feature type="transmembrane region" description="Helical" evidence="5">
    <location>
        <begin position="147"/>
        <end position="174"/>
    </location>
</feature>
<evidence type="ECO:0000256" key="1">
    <source>
        <dbReference type="ARBA" id="ARBA00004141"/>
    </source>
</evidence>
<dbReference type="AlphaFoldDB" id="A0AAE3XMM3"/>
<evidence type="ECO:0000256" key="2">
    <source>
        <dbReference type="ARBA" id="ARBA00022692"/>
    </source>
</evidence>
<gene>
    <name evidence="6" type="ORF">HNQ88_000760</name>
</gene>
<reference evidence="6" key="1">
    <citation type="submission" date="2023-07" db="EMBL/GenBank/DDBJ databases">
        <title>Genomic Encyclopedia of Type Strains, Phase IV (KMG-IV): sequencing the most valuable type-strain genomes for metagenomic binning, comparative biology and taxonomic classification.</title>
        <authorList>
            <person name="Goeker M."/>
        </authorList>
    </citation>
    <scope>NUCLEOTIDE SEQUENCE</scope>
    <source>
        <strain evidence="6">DSM 26174</strain>
    </source>
</reference>
<accession>A0AAE3XMM3</accession>
<feature type="transmembrane region" description="Helical" evidence="5">
    <location>
        <begin position="49"/>
        <end position="72"/>
    </location>
</feature>
<evidence type="ECO:0000256" key="4">
    <source>
        <dbReference type="ARBA" id="ARBA00023136"/>
    </source>
</evidence>
<proteinExistence type="inferred from homology"/>
<keyword evidence="2 5" id="KW-0812">Transmembrane</keyword>
<dbReference type="RefSeq" id="WP_309937254.1">
    <property type="nucleotide sequence ID" value="NZ_AP025305.1"/>
</dbReference>
<dbReference type="Proteomes" id="UP001185092">
    <property type="component" value="Unassembled WGS sequence"/>
</dbReference>
<name>A0AAE3XMM3_9BACT</name>
<dbReference type="PANTHER" id="PTHR43701:SF2">
    <property type="entry name" value="MEMBRANE TRANSPORTER PROTEIN YJNA-RELATED"/>
    <property type="match status" value="1"/>
</dbReference>
<organism evidence="6 7">
    <name type="scientific">Aureibacter tunicatorum</name>
    <dbReference type="NCBI Taxonomy" id="866807"/>
    <lineage>
        <taxon>Bacteria</taxon>
        <taxon>Pseudomonadati</taxon>
        <taxon>Bacteroidota</taxon>
        <taxon>Cytophagia</taxon>
        <taxon>Cytophagales</taxon>
        <taxon>Persicobacteraceae</taxon>
        <taxon>Aureibacter</taxon>
    </lineage>
</organism>
<feature type="transmembrane region" description="Helical" evidence="5">
    <location>
        <begin position="111"/>
        <end position="127"/>
    </location>
</feature>
<comment type="similarity">
    <text evidence="5">Belongs to the 4-toluene sulfonate uptake permease (TSUP) (TC 2.A.102) family.</text>
</comment>
<protein>
    <recommendedName>
        <fullName evidence="5">Probable membrane transporter protein</fullName>
    </recommendedName>
</protein>
<keyword evidence="7" id="KW-1185">Reference proteome</keyword>
<feature type="transmembrane region" description="Helical" evidence="5">
    <location>
        <begin position="186"/>
        <end position="205"/>
    </location>
</feature>
<feature type="transmembrane region" description="Helical" evidence="5">
    <location>
        <begin position="6"/>
        <end position="37"/>
    </location>
</feature>
<keyword evidence="3 5" id="KW-1133">Transmembrane helix</keyword>
<dbReference type="GO" id="GO:0005886">
    <property type="term" value="C:plasma membrane"/>
    <property type="evidence" value="ECO:0007669"/>
    <property type="project" value="UniProtKB-SubCell"/>
</dbReference>
<dbReference type="PANTHER" id="PTHR43701">
    <property type="entry name" value="MEMBRANE TRANSPORTER PROTEIN MJ0441-RELATED"/>
    <property type="match status" value="1"/>
</dbReference>
<dbReference type="EMBL" id="JAVDQD010000001">
    <property type="protein sequence ID" value="MDR6237784.1"/>
    <property type="molecule type" value="Genomic_DNA"/>
</dbReference>
<feature type="transmembrane region" description="Helical" evidence="5">
    <location>
        <begin position="250"/>
        <end position="271"/>
    </location>
</feature>
<keyword evidence="4 5" id="KW-0472">Membrane</keyword>
<evidence type="ECO:0000256" key="5">
    <source>
        <dbReference type="RuleBase" id="RU363041"/>
    </source>
</evidence>
<comment type="caution">
    <text evidence="6">The sequence shown here is derived from an EMBL/GenBank/DDBJ whole genome shotgun (WGS) entry which is preliminary data.</text>
</comment>
<evidence type="ECO:0000313" key="7">
    <source>
        <dbReference type="Proteomes" id="UP001185092"/>
    </source>
</evidence>
<dbReference type="Pfam" id="PF01925">
    <property type="entry name" value="TauE"/>
    <property type="match status" value="1"/>
</dbReference>
<evidence type="ECO:0000256" key="3">
    <source>
        <dbReference type="ARBA" id="ARBA00022989"/>
    </source>
</evidence>
<comment type="subcellular location">
    <subcellularLocation>
        <location evidence="5">Cell membrane</location>
        <topology evidence="5">Multi-pass membrane protein</topology>
    </subcellularLocation>
    <subcellularLocation>
        <location evidence="1">Membrane</location>
        <topology evidence="1">Multi-pass membrane protein</topology>
    </subcellularLocation>
</comment>
<evidence type="ECO:0000313" key="6">
    <source>
        <dbReference type="EMBL" id="MDR6237784.1"/>
    </source>
</evidence>